<evidence type="ECO:0000313" key="2">
    <source>
        <dbReference type="EMBL" id="VDM23044.1"/>
    </source>
</evidence>
<reference evidence="4" key="1">
    <citation type="submission" date="2017-02" db="UniProtKB">
        <authorList>
            <consortium name="WormBaseParasite"/>
        </authorList>
    </citation>
    <scope>IDENTIFICATION</scope>
</reference>
<keyword evidence="3" id="KW-1185">Reference proteome</keyword>
<dbReference type="Proteomes" id="UP000274429">
    <property type="component" value="Unassembled WGS sequence"/>
</dbReference>
<reference evidence="2 3" key="2">
    <citation type="submission" date="2018-11" db="EMBL/GenBank/DDBJ databases">
        <authorList>
            <consortium name="Pathogen Informatics"/>
        </authorList>
    </citation>
    <scope>NUCLEOTIDE SEQUENCE [LARGE SCALE GENOMIC DNA]</scope>
</reference>
<evidence type="ECO:0000313" key="3">
    <source>
        <dbReference type="Proteomes" id="UP000274429"/>
    </source>
</evidence>
<evidence type="ECO:0000256" key="1">
    <source>
        <dbReference type="SAM" id="SignalP"/>
    </source>
</evidence>
<organism evidence="4">
    <name type="scientific">Hydatigena taeniaeformis</name>
    <name type="common">Feline tapeworm</name>
    <name type="synonym">Taenia taeniaeformis</name>
    <dbReference type="NCBI Taxonomy" id="6205"/>
    <lineage>
        <taxon>Eukaryota</taxon>
        <taxon>Metazoa</taxon>
        <taxon>Spiralia</taxon>
        <taxon>Lophotrochozoa</taxon>
        <taxon>Platyhelminthes</taxon>
        <taxon>Cestoda</taxon>
        <taxon>Eucestoda</taxon>
        <taxon>Cyclophyllidea</taxon>
        <taxon>Taeniidae</taxon>
        <taxon>Hydatigera</taxon>
    </lineage>
</organism>
<protein>
    <submittedName>
        <fullName evidence="2 4">Uncharacterized protein</fullName>
    </submittedName>
</protein>
<gene>
    <name evidence="2" type="ORF">TTAC_LOCUS3638</name>
</gene>
<dbReference type="WBParaSite" id="TTAC_0000365301-mRNA-1">
    <property type="protein sequence ID" value="TTAC_0000365301-mRNA-1"/>
    <property type="gene ID" value="TTAC_0000365301"/>
</dbReference>
<keyword evidence="1" id="KW-0732">Signal</keyword>
<dbReference type="AlphaFoldDB" id="A0A0R3WSB3"/>
<feature type="chain" id="PRO_5043132999" evidence="1">
    <location>
        <begin position="24"/>
        <end position="227"/>
    </location>
</feature>
<accession>A0A0R3WSB3</accession>
<dbReference type="OrthoDB" id="6246846at2759"/>
<proteinExistence type="predicted"/>
<sequence>MLLMHHLMMNLLTVFRLEDLVLSKVPSKTLQSNFIANVYKESEPTMQSGVSQTFATDQDVFKPLVLRSFTTLDDLEVVNQEQAARPSFSTLSTLNLEVKTRPSGGLFGLHLTPLSLGQLRLTLFLIDCYLIVTRFYNTYVILREILVGRRLVVDAASYLSILASLPPEKQENGEVKQEESKSMRYNVFQEETHYQCGHSPAVKPHIVSCAPFMHSNKHLEMILKFSS</sequence>
<dbReference type="EMBL" id="UYWX01002787">
    <property type="protein sequence ID" value="VDM23044.1"/>
    <property type="molecule type" value="Genomic_DNA"/>
</dbReference>
<feature type="signal peptide" evidence="1">
    <location>
        <begin position="1"/>
        <end position="23"/>
    </location>
</feature>
<name>A0A0R3WSB3_HYDTA</name>
<evidence type="ECO:0000313" key="4">
    <source>
        <dbReference type="WBParaSite" id="TTAC_0000365301-mRNA-1"/>
    </source>
</evidence>